<protein>
    <recommendedName>
        <fullName evidence="7">DNA topoisomerase 4 subunit A</fullName>
        <ecNumber evidence="7">5.6.2.2</ecNumber>
    </recommendedName>
    <alternativeName>
        <fullName evidence="7">Topoisomerase IV subunit A</fullName>
    </alternativeName>
</protein>
<feature type="site" description="Interaction with DNA" evidence="7">
    <location>
        <position position="41"/>
    </location>
</feature>
<dbReference type="Proteomes" id="UP000546701">
    <property type="component" value="Unassembled WGS sequence"/>
</dbReference>
<comment type="similarity">
    <text evidence="7">Belongs to the type II topoisomerase GyrA/ParC subunit family. ParC type 1 subfamily.</text>
</comment>
<accession>A0A7W9BPV9</accession>
<dbReference type="InterPro" id="IPR035516">
    <property type="entry name" value="Gyrase/topoIV_suA_C"/>
</dbReference>
<evidence type="ECO:0000313" key="11">
    <source>
        <dbReference type="EMBL" id="MBB5727902.1"/>
    </source>
</evidence>
<keyword evidence="3 7" id="KW-0799">Topoisomerase</keyword>
<evidence type="ECO:0000256" key="8">
    <source>
        <dbReference type="PROSITE-ProRule" id="PRU01384"/>
    </source>
</evidence>
<dbReference type="InterPro" id="IPR006691">
    <property type="entry name" value="GyrA/parC_rep"/>
</dbReference>
<dbReference type="InterPro" id="IPR013757">
    <property type="entry name" value="Topo_IIA_A_a_sf"/>
</dbReference>
<dbReference type="RefSeq" id="WP_157175108.1">
    <property type="nucleotide sequence ID" value="NZ_BMJP01000001.1"/>
</dbReference>
<dbReference type="SMART" id="SM00434">
    <property type="entry name" value="TOP4c"/>
    <property type="match status" value="1"/>
</dbReference>
<dbReference type="AlphaFoldDB" id="A0A7W9BPV9"/>
<dbReference type="EC" id="5.6.2.2" evidence="7"/>
<dbReference type="GO" id="GO:0005737">
    <property type="term" value="C:cytoplasm"/>
    <property type="evidence" value="ECO:0007669"/>
    <property type="project" value="TreeGrafter"/>
</dbReference>
<feature type="domain" description="Topo IIA-type catalytic" evidence="10">
    <location>
        <begin position="33"/>
        <end position="505"/>
    </location>
</feature>
<dbReference type="CDD" id="cd00187">
    <property type="entry name" value="TOP4c"/>
    <property type="match status" value="1"/>
</dbReference>
<evidence type="ECO:0000256" key="2">
    <source>
        <dbReference type="ARBA" id="ARBA00022475"/>
    </source>
</evidence>
<dbReference type="GO" id="GO:0019897">
    <property type="term" value="C:extrinsic component of plasma membrane"/>
    <property type="evidence" value="ECO:0007669"/>
    <property type="project" value="UniProtKB-UniRule"/>
</dbReference>
<evidence type="ECO:0000256" key="3">
    <source>
        <dbReference type="ARBA" id="ARBA00023029"/>
    </source>
</evidence>
<dbReference type="GO" id="GO:0003677">
    <property type="term" value="F:DNA binding"/>
    <property type="evidence" value="ECO:0007669"/>
    <property type="project" value="UniProtKB-UniRule"/>
</dbReference>
<organism evidence="11 12">
    <name type="scientific">Sphingomonas prati</name>
    <dbReference type="NCBI Taxonomy" id="1843237"/>
    <lineage>
        <taxon>Bacteria</taxon>
        <taxon>Pseudomonadati</taxon>
        <taxon>Pseudomonadota</taxon>
        <taxon>Alphaproteobacteria</taxon>
        <taxon>Sphingomonadales</taxon>
        <taxon>Sphingomonadaceae</taxon>
        <taxon>Sphingomonas</taxon>
    </lineage>
</organism>
<feature type="active site" description="O-(5'-phospho-DNA)-tyrosine intermediate" evidence="7 8">
    <location>
        <position position="121"/>
    </location>
</feature>
<feature type="site" description="Interaction with DNA" evidence="7">
    <location>
        <position position="79"/>
    </location>
</feature>
<dbReference type="InterPro" id="IPR013758">
    <property type="entry name" value="Topo_IIA_A/C_ab"/>
</dbReference>
<sequence length="769" mass="85241">MADPTEIIDTPFDEALEQRYLVYAMSTITARSLPDVRDGLKPVHRRLLWGMRLLRLDPTAAYQKCARVVGEVMGKYHPHGDQSIYDAMVRLAQTFSLRYPLVDGQGNFGNVDGDNAAAMRYTEARMTAAAAELMAGLDEGTVDFKPSYNGAEIEPEVFPGLFPNLLANGASGIAVGMATSIPPHNVAELIDAALILIDAPETEAAALVDPVDGPVRGPDFPTGGVLVDSAAAIREAYATGRGGFRIRARWELVEPADKRTAYAIIVHEIPYQVQKSRLIEQIADLINEKKLPILEDVRDESDETIRLVLAPRDRKVDPQMLMDSLFRMTDLEVRIPLNLNVLDANRTPGVMNLAQALNAWLEHQFVVLRRRSEHRLQKIDDRIELLEGYLIAYLNLDRVIQIIRTEDEPKPVMLAEFEGLTDRQAEAILNMRLRSLRRLEEMEIVRERDGLAKERAGLVALMDDPKKQRARMKKDLGKLRERYGPETALGARRTTLVESGPAREIPLEAMIEREPITVILSERGWIRGMSGHRDLAAADTLKFKEGDGPAFAFHAHTTDRLLLVSDNGRFYTLAADKLPSGRGFGEPVRLLIDVEGEAALLAMFPARPEGRLLLASGDGRGFIARMAEVVAETRKGRQVVNVRPGSKLRVVRAVDPADDYVAVIGENRKLVVFPIAELPELARGAGVQLQRYRDGGLSDAITLAFDRGLSWTMGGDSGRTRTETDLSAWRTARGAGGRMPPNGFPRDNKFEERRGDATAPNPANRPMKN</sequence>
<comment type="catalytic activity">
    <reaction evidence="1 7 8">
        <text>ATP-dependent breakage, passage and rejoining of double-stranded DNA.</text>
        <dbReference type="EC" id="5.6.2.2"/>
    </reaction>
</comment>
<feature type="site" description="Transition state stabilizer" evidence="7">
    <location>
        <position position="120"/>
    </location>
</feature>
<dbReference type="InterPro" id="IPR002205">
    <property type="entry name" value="Topo_IIA_dom_A"/>
</dbReference>
<evidence type="ECO:0000256" key="1">
    <source>
        <dbReference type="ARBA" id="ARBA00000185"/>
    </source>
</evidence>
<dbReference type="PANTHER" id="PTHR43493">
    <property type="entry name" value="DNA GYRASE/TOPOISOMERASE SUBUNIT A"/>
    <property type="match status" value="1"/>
</dbReference>
<evidence type="ECO:0000256" key="7">
    <source>
        <dbReference type="HAMAP-Rule" id="MF_00936"/>
    </source>
</evidence>
<dbReference type="NCBIfam" id="TIGR01062">
    <property type="entry name" value="parC_Gneg"/>
    <property type="match status" value="1"/>
</dbReference>
<dbReference type="Pfam" id="PF03989">
    <property type="entry name" value="DNA_gyraseA_C"/>
    <property type="match status" value="2"/>
</dbReference>
<dbReference type="Pfam" id="PF00521">
    <property type="entry name" value="DNA_topoisoIV"/>
    <property type="match status" value="1"/>
</dbReference>
<dbReference type="InterPro" id="IPR005742">
    <property type="entry name" value="TopoIV_A_Gneg"/>
</dbReference>
<feature type="compositionally biased region" description="Basic and acidic residues" evidence="9">
    <location>
        <begin position="746"/>
        <end position="756"/>
    </location>
</feature>
<name>A0A7W9BPV9_9SPHN</name>
<evidence type="ECO:0000256" key="6">
    <source>
        <dbReference type="ARBA" id="ARBA00023235"/>
    </source>
</evidence>
<dbReference type="GO" id="GO:0005524">
    <property type="term" value="F:ATP binding"/>
    <property type="evidence" value="ECO:0007669"/>
    <property type="project" value="InterPro"/>
</dbReference>
<dbReference type="GO" id="GO:0009330">
    <property type="term" value="C:DNA topoisomerase type II (double strand cut, ATP-hydrolyzing) complex"/>
    <property type="evidence" value="ECO:0007669"/>
    <property type="project" value="TreeGrafter"/>
</dbReference>
<keyword evidence="2 7" id="KW-1003">Cell membrane</keyword>
<dbReference type="SUPFAM" id="SSF56719">
    <property type="entry name" value="Type II DNA topoisomerase"/>
    <property type="match status" value="1"/>
</dbReference>
<comment type="function">
    <text evidence="7">Topoisomerase IV is essential for chromosome segregation. It relaxes supercoiled DNA. Performs the decatenation events required during the replication of a circular DNA molecule.</text>
</comment>
<evidence type="ECO:0000259" key="10">
    <source>
        <dbReference type="PROSITE" id="PS52040"/>
    </source>
</evidence>
<keyword evidence="4 7" id="KW-0238">DNA-binding</keyword>
<comment type="subcellular location">
    <subcellularLocation>
        <location evidence="7">Cell membrane</location>
        <topology evidence="7">Peripheral membrane protein</topology>
    </subcellularLocation>
</comment>
<dbReference type="NCBIfam" id="NF004044">
    <property type="entry name" value="PRK05561.1"/>
    <property type="match status" value="1"/>
</dbReference>
<evidence type="ECO:0000256" key="4">
    <source>
        <dbReference type="ARBA" id="ARBA00023125"/>
    </source>
</evidence>
<dbReference type="InterPro" id="IPR013760">
    <property type="entry name" value="Topo_IIA-like_dom_sf"/>
</dbReference>
<proteinExistence type="inferred from homology"/>
<dbReference type="PROSITE" id="PS52040">
    <property type="entry name" value="TOPO_IIA"/>
    <property type="match status" value="1"/>
</dbReference>
<dbReference type="OrthoDB" id="9806486at2"/>
<dbReference type="InterPro" id="IPR050220">
    <property type="entry name" value="Type_II_DNA_Topoisomerases"/>
</dbReference>
<dbReference type="PANTHER" id="PTHR43493:SF1">
    <property type="entry name" value="DNA TOPOISOMERASE 4 SUBUNIT A"/>
    <property type="match status" value="1"/>
</dbReference>
<gene>
    <name evidence="7" type="primary">parC</name>
    <name evidence="11" type="ORF">FHS99_000358</name>
</gene>
<evidence type="ECO:0000256" key="5">
    <source>
        <dbReference type="ARBA" id="ARBA00023136"/>
    </source>
</evidence>
<dbReference type="Gene3D" id="3.90.199.10">
    <property type="entry name" value="Topoisomerase II, domain 5"/>
    <property type="match status" value="1"/>
</dbReference>
<feature type="site" description="Interaction with DNA" evidence="7">
    <location>
        <position position="77"/>
    </location>
</feature>
<evidence type="ECO:0000256" key="9">
    <source>
        <dbReference type="SAM" id="MobiDB-lite"/>
    </source>
</evidence>
<dbReference type="SUPFAM" id="SSF101904">
    <property type="entry name" value="GyrA/ParC C-terminal domain-like"/>
    <property type="match status" value="1"/>
</dbReference>
<dbReference type="GO" id="GO:0007059">
    <property type="term" value="P:chromosome segregation"/>
    <property type="evidence" value="ECO:0007669"/>
    <property type="project" value="UniProtKB-UniRule"/>
</dbReference>
<dbReference type="GO" id="GO:0006265">
    <property type="term" value="P:DNA topological change"/>
    <property type="evidence" value="ECO:0007669"/>
    <property type="project" value="UniProtKB-UniRule"/>
</dbReference>
<dbReference type="EMBL" id="JACIJR010000001">
    <property type="protein sequence ID" value="MBB5727902.1"/>
    <property type="molecule type" value="Genomic_DNA"/>
</dbReference>
<dbReference type="Gene3D" id="2.120.10.90">
    <property type="entry name" value="DNA gyrase/topoisomerase IV, subunit A, C-terminal"/>
    <property type="match status" value="1"/>
</dbReference>
<reference evidence="11 12" key="1">
    <citation type="submission" date="2020-08" db="EMBL/GenBank/DDBJ databases">
        <title>Genomic Encyclopedia of Type Strains, Phase IV (KMG-IV): sequencing the most valuable type-strain genomes for metagenomic binning, comparative biology and taxonomic classification.</title>
        <authorList>
            <person name="Goeker M."/>
        </authorList>
    </citation>
    <scope>NUCLEOTIDE SEQUENCE [LARGE SCALE GENOMIC DNA]</scope>
    <source>
        <strain evidence="11 12">DSM 103336</strain>
    </source>
</reference>
<dbReference type="Gene3D" id="3.30.1360.40">
    <property type="match status" value="1"/>
</dbReference>
<keyword evidence="5 7" id="KW-0472">Membrane</keyword>
<evidence type="ECO:0000313" key="12">
    <source>
        <dbReference type="Proteomes" id="UP000546701"/>
    </source>
</evidence>
<comment type="subunit">
    <text evidence="7">Heterotetramer composed of ParC and ParE.</text>
</comment>
<comment type="caution">
    <text evidence="11">The sequence shown here is derived from an EMBL/GenBank/DDBJ whole genome shotgun (WGS) entry which is preliminary data.</text>
</comment>
<keyword evidence="6 7" id="KW-0413">Isomerase</keyword>
<feature type="region of interest" description="Disordered" evidence="9">
    <location>
        <begin position="731"/>
        <end position="769"/>
    </location>
</feature>
<dbReference type="Gene3D" id="1.10.268.10">
    <property type="entry name" value="Topoisomerase, domain 3"/>
    <property type="match status" value="1"/>
</dbReference>
<dbReference type="GO" id="GO:0005694">
    <property type="term" value="C:chromosome"/>
    <property type="evidence" value="ECO:0007669"/>
    <property type="project" value="InterPro"/>
</dbReference>
<keyword evidence="12" id="KW-1185">Reference proteome</keyword>
<dbReference type="GO" id="GO:0003918">
    <property type="term" value="F:DNA topoisomerase type II (double strand cut, ATP-hydrolyzing) activity"/>
    <property type="evidence" value="ECO:0007669"/>
    <property type="project" value="UniProtKB-UniRule"/>
</dbReference>
<dbReference type="HAMAP" id="MF_00936">
    <property type="entry name" value="ParC_type1"/>
    <property type="match status" value="1"/>
</dbReference>